<keyword evidence="1" id="KW-1133">Transmembrane helix</keyword>
<name>A0A0G0PSC5_9BACT</name>
<feature type="transmembrane region" description="Helical" evidence="1">
    <location>
        <begin position="59"/>
        <end position="77"/>
    </location>
</feature>
<feature type="transmembrane region" description="Helical" evidence="1">
    <location>
        <begin position="29"/>
        <end position="53"/>
    </location>
</feature>
<protein>
    <submittedName>
        <fullName evidence="2">Uncharacterized protein</fullName>
    </submittedName>
</protein>
<evidence type="ECO:0000313" key="3">
    <source>
        <dbReference type="Proteomes" id="UP000034137"/>
    </source>
</evidence>
<gene>
    <name evidence="2" type="ORF">UT64_C0076G0003</name>
</gene>
<evidence type="ECO:0000313" key="2">
    <source>
        <dbReference type="EMBL" id="KKR31059.1"/>
    </source>
</evidence>
<organism evidence="2 3">
    <name type="scientific">Candidatus Falkowbacteria bacterium GW2011_GWF2_39_8</name>
    <dbReference type="NCBI Taxonomy" id="1618642"/>
    <lineage>
        <taxon>Bacteria</taxon>
        <taxon>Candidatus Falkowiibacteriota</taxon>
    </lineage>
</organism>
<comment type="caution">
    <text evidence="2">The sequence shown here is derived from an EMBL/GenBank/DDBJ whole genome shotgun (WGS) entry which is preliminary data.</text>
</comment>
<sequence length="98" mass="11044">MSIQYLVIGFVLVFFVSLFCYKKTEVESILCFMVIFLLIAFIALGMGIAIAAYWDSRPARMACLFVLLAGVMIKIVTTIHSRPTAKKNIEPLQTNEHI</sequence>
<accession>A0A0G0PSC5</accession>
<feature type="transmembrane region" description="Helical" evidence="1">
    <location>
        <begin position="6"/>
        <end position="22"/>
    </location>
</feature>
<reference evidence="2 3" key="1">
    <citation type="journal article" date="2015" name="Nature">
        <title>rRNA introns, odd ribosomes, and small enigmatic genomes across a large radiation of phyla.</title>
        <authorList>
            <person name="Brown C.T."/>
            <person name="Hug L.A."/>
            <person name="Thomas B.C."/>
            <person name="Sharon I."/>
            <person name="Castelle C.J."/>
            <person name="Singh A."/>
            <person name="Wilkins M.J."/>
            <person name="Williams K.H."/>
            <person name="Banfield J.F."/>
        </authorList>
    </citation>
    <scope>NUCLEOTIDE SEQUENCE [LARGE SCALE GENOMIC DNA]</scope>
</reference>
<dbReference type="Proteomes" id="UP000034137">
    <property type="component" value="Unassembled WGS sequence"/>
</dbReference>
<dbReference type="EMBL" id="LBXO01000076">
    <property type="protein sequence ID" value="KKR31059.1"/>
    <property type="molecule type" value="Genomic_DNA"/>
</dbReference>
<keyword evidence="1" id="KW-0812">Transmembrane</keyword>
<evidence type="ECO:0000256" key="1">
    <source>
        <dbReference type="SAM" id="Phobius"/>
    </source>
</evidence>
<keyword evidence="1" id="KW-0472">Membrane</keyword>
<proteinExistence type="predicted"/>
<dbReference type="AlphaFoldDB" id="A0A0G0PSC5"/>